<dbReference type="EMBL" id="GG666673">
    <property type="protein sequence ID" value="EEN44563.1"/>
    <property type="molecule type" value="Genomic_DNA"/>
</dbReference>
<evidence type="ECO:0000313" key="1">
    <source>
        <dbReference type="EMBL" id="EEN44563.1"/>
    </source>
</evidence>
<dbReference type="GO" id="GO:0003691">
    <property type="term" value="F:double-stranded telomeric DNA binding"/>
    <property type="evidence" value="ECO:0007669"/>
    <property type="project" value="InterPro"/>
</dbReference>
<dbReference type="AlphaFoldDB" id="C3ZSD3"/>
<dbReference type="InParanoid" id="C3ZSD3"/>
<dbReference type="InterPro" id="IPR040363">
    <property type="entry name" value="HMBOX1"/>
</dbReference>
<accession>C3ZSD3</accession>
<protein>
    <submittedName>
        <fullName evidence="1">Uncharacterized protein</fullName>
    </submittedName>
</protein>
<organism>
    <name type="scientific">Branchiostoma floridae</name>
    <name type="common">Florida lancelet</name>
    <name type="synonym">Amphioxus</name>
    <dbReference type="NCBI Taxonomy" id="7739"/>
    <lineage>
        <taxon>Eukaryota</taxon>
        <taxon>Metazoa</taxon>
        <taxon>Chordata</taxon>
        <taxon>Cephalochordata</taxon>
        <taxon>Leptocardii</taxon>
        <taxon>Amphioxiformes</taxon>
        <taxon>Branchiostomatidae</taxon>
        <taxon>Branchiostoma</taxon>
    </lineage>
</organism>
<proteinExistence type="predicted"/>
<gene>
    <name evidence="1" type="ORF">BRAFLDRAFT_79505</name>
</gene>
<name>C3ZSD3_BRAFL</name>
<sequence length="115" mass="13550">MEPKFTLEQFNLLTRLVSIGERLQQADLPRDNMFKTIRMMQQSCNLWEKLPMCVTEPPIFTREQLILLTRQLSVYQSLQQTGLSEDSIFHIMPYMQQHITTNIDIDGTYLQVTLL</sequence>
<dbReference type="PANTHER" id="PTHR14618:SF0">
    <property type="entry name" value="HOMEOBOX-CONTAINING PROTEIN 1"/>
    <property type="match status" value="1"/>
</dbReference>
<reference evidence="1" key="1">
    <citation type="journal article" date="2008" name="Nature">
        <title>The amphioxus genome and the evolution of the chordate karyotype.</title>
        <authorList>
            <consortium name="US DOE Joint Genome Institute (JGI-PGF)"/>
            <person name="Putnam N.H."/>
            <person name="Butts T."/>
            <person name="Ferrier D.E.K."/>
            <person name="Furlong R.F."/>
            <person name="Hellsten U."/>
            <person name="Kawashima T."/>
            <person name="Robinson-Rechavi M."/>
            <person name="Shoguchi E."/>
            <person name="Terry A."/>
            <person name="Yu J.-K."/>
            <person name="Benito-Gutierrez E.L."/>
            <person name="Dubchak I."/>
            <person name="Garcia-Fernandez J."/>
            <person name="Gibson-Brown J.J."/>
            <person name="Grigoriev I.V."/>
            <person name="Horton A.C."/>
            <person name="de Jong P.J."/>
            <person name="Jurka J."/>
            <person name="Kapitonov V.V."/>
            <person name="Kohara Y."/>
            <person name="Kuroki Y."/>
            <person name="Lindquist E."/>
            <person name="Lucas S."/>
            <person name="Osoegawa K."/>
            <person name="Pennacchio L.A."/>
            <person name="Salamov A.A."/>
            <person name="Satou Y."/>
            <person name="Sauka-Spengler T."/>
            <person name="Schmutz J."/>
            <person name="Shin-I T."/>
            <person name="Toyoda A."/>
            <person name="Bronner-Fraser M."/>
            <person name="Fujiyama A."/>
            <person name="Holland L.Z."/>
            <person name="Holland P.W.H."/>
            <person name="Satoh N."/>
            <person name="Rokhsar D.S."/>
        </authorList>
    </citation>
    <scope>NUCLEOTIDE SEQUENCE [LARGE SCALE GENOMIC DNA]</scope>
    <source>
        <strain evidence="1">S238N-H82</strain>
        <tissue evidence="1">Testes</tissue>
    </source>
</reference>
<dbReference type="PANTHER" id="PTHR14618">
    <property type="entry name" value="HOMEODOX-CONTAINING PROTEIN 1 HMBOX1"/>
    <property type="match status" value="1"/>
</dbReference>